<dbReference type="Gene3D" id="1.10.287.950">
    <property type="entry name" value="Methyl-accepting chemotaxis protein"/>
    <property type="match status" value="1"/>
</dbReference>
<keyword evidence="5" id="KW-0812">Transmembrane</keyword>
<dbReference type="InterPro" id="IPR003660">
    <property type="entry name" value="HAMP_dom"/>
</dbReference>
<dbReference type="GO" id="GO:0016020">
    <property type="term" value="C:membrane"/>
    <property type="evidence" value="ECO:0007669"/>
    <property type="project" value="UniProtKB-SubCell"/>
</dbReference>
<evidence type="ECO:0000259" key="7">
    <source>
        <dbReference type="PROSITE" id="PS50885"/>
    </source>
</evidence>
<dbReference type="PANTHER" id="PTHR32089:SF112">
    <property type="entry name" value="LYSOZYME-LIKE PROTEIN-RELATED"/>
    <property type="match status" value="1"/>
</dbReference>
<accession>A0A369WSJ4</accession>
<evidence type="ECO:0000256" key="4">
    <source>
        <dbReference type="PROSITE-ProRule" id="PRU00284"/>
    </source>
</evidence>
<dbReference type="OrthoDB" id="9806704at2"/>
<evidence type="ECO:0000256" key="5">
    <source>
        <dbReference type="SAM" id="Phobius"/>
    </source>
</evidence>
<evidence type="ECO:0000256" key="3">
    <source>
        <dbReference type="ARBA" id="ARBA00029447"/>
    </source>
</evidence>
<dbReference type="PANTHER" id="PTHR32089">
    <property type="entry name" value="METHYL-ACCEPTING CHEMOTAXIS PROTEIN MCPB"/>
    <property type="match status" value="1"/>
</dbReference>
<feature type="domain" description="Methyl-accepting transducer" evidence="6">
    <location>
        <begin position="657"/>
        <end position="893"/>
    </location>
</feature>
<dbReference type="InterPro" id="IPR004089">
    <property type="entry name" value="MCPsignal_dom"/>
</dbReference>
<dbReference type="PROSITE" id="PS50885">
    <property type="entry name" value="HAMP"/>
    <property type="match status" value="1"/>
</dbReference>
<keyword evidence="9" id="KW-1185">Reference proteome</keyword>
<dbReference type="GO" id="GO:0006935">
    <property type="term" value="P:chemotaxis"/>
    <property type="evidence" value="ECO:0007669"/>
    <property type="project" value="InterPro"/>
</dbReference>
<dbReference type="PROSITE" id="PS50111">
    <property type="entry name" value="CHEMOTAXIS_TRANSDUC_2"/>
    <property type="match status" value="1"/>
</dbReference>
<keyword evidence="2 4" id="KW-0807">Transducer</keyword>
<dbReference type="RefSeq" id="WP_114694664.1">
    <property type="nucleotide sequence ID" value="NZ_QQOH01000001.1"/>
</dbReference>
<feature type="transmembrane region" description="Helical" evidence="5">
    <location>
        <begin position="576"/>
        <end position="599"/>
    </location>
</feature>
<keyword evidence="5" id="KW-0472">Membrane</keyword>
<comment type="similarity">
    <text evidence="3">Belongs to the methyl-accepting chemotaxis (MCP) protein family.</text>
</comment>
<comment type="caution">
    <text evidence="8">The sequence shown here is derived from an EMBL/GenBank/DDBJ whole genome shotgun (WGS) entry which is preliminary data.</text>
</comment>
<evidence type="ECO:0000313" key="8">
    <source>
        <dbReference type="EMBL" id="RDE25068.1"/>
    </source>
</evidence>
<feature type="domain" description="HAMP" evidence="7">
    <location>
        <begin position="600"/>
        <end position="652"/>
    </location>
</feature>
<dbReference type="SUPFAM" id="SSF58104">
    <property type="entry name" value="Methyl-accepting chemotaxis protein (MCP) signaling domain"/>
    <property type="match status" value="1"/>
</dbReference>
<dbReference type="Pfam" id="PF00672">
    <property type="entry name" value="HAMP"/>
    <property type="match status" value="1"/>
</dbReference>
<dbReference type="AlphaFoldDB" id="A0A369WSJ4"/>
<dbReference type="PRINTS" id="PR00260">
    <property type="entry name" value="CHEMTRNSDUCR"/>
</dbReference>
<dbReference type="GO" id="GO:0007165">
    <property type="term" value="P:signal transduction"/>
    <property type="evidence" value="ECO:0007669"/>
    <property type="project" value="UniProtKB-KW"/>
</dbReference>
<organism evidence="8 9">
    <name type="scientific">Motiliproteus coralliicola</name>
    <dbReference type="NCBI Taxonomy" id="2283196"/>
    <lineage>
        <taxon>Bacteria</taxon>
        <taxon>Pseudomonadati</taxon>
        <taxon>Pseudomonadota</taxon>
        <taxon>Gammaproteobacteria</taxon>
        <taxon>Oceanospirillales</taxon>
        <taxon>Oceanospirillaceae</taxon>
        <taxon>Motiliproteus</taxon>
    </lineage>
</organism>
<dbReference type="CDD" id="cd11386">
    <property type="entry name" value="MCP_signal"/>
    <property type="match status" value="1"/>
</dbReference>
<protein>
    <submittedName>
        <fullName evidence="8">Methyl-accepting chemotaxis protein</fullName>
    </submittedName>
</protein>
<dbReference type="SMART" id="SM00283">
    <property type="entry name" value="MA"/>
    <property type="match status" value="1"/>
</dbReference>
<comment type="subcellular location">
    <subcellularLocation>
        <location evidence="1">Membrane</location>
    </subcellularLocation>
</comment>
<reference evidence="8 9" key="1">
    <citation type="submission" date="2018-07" db="EMBL/GenBank/DDBJ databases">
        <title>Motiliproteus coralliicola sp. nov., a bacterium isolated from Coral.</title>
        <authorList>
            <person name="Wang G."/>
        </authorList>
    </citation>
    <scope>NUCLEOTIDE SEQUENCE [LARGE SCALE GENOMIC DNA]</scope>
    <source>
        <strain evidence="8 9">C34</strain>
    </source>
</reference>
<evidence type="ECO:0000313" key="9">
    <source>
        <dbReference type="Proteomes" id="UP000253769"/>
    </source>
</evidence>
<gene>
    <name evidence="8" type="ORF">DV711_05770</name>
</gene>
<name>A0A369WSJ4_9GAMM</name>
<dbReference type="Gene3D" id="3.30.450.20">
    <property type="entry name" value="PAS domain"/>
    <property type="match status" value="1"/>
</dbReference>
<evidence type="ECO:0000259" key="6">
    <source>
        <dbReference type="PROSITE" id="PS50111"/>
    </source>
</evidence>
<dbReference type="Proteomes" id="UP000253769">
    <property type="component" value="Unassembled WGS sequence"/>
</dbReference>
<evidence type="ECO:0000256" key="2">
    <source>
        <dbReference type="ARBA" id="ARBA00023224"/>
    </source>
</evidence>
<keyword evidence="5" id="KW-1133">Transmembrane helix</keyword>
<proteinExistence type="inferred from homology"/>
<dbReference type="SMART" id="SM00304">
    <property type="entry name" value="HAMP"/>
    <property type="match status" value="2"/>
</dbReference>
<dbReference type="EMBL" id="QQOH01000001">
    <property type="protein sequence ID" value="RDE25068.1"/>
    <property type="molecule type" value="Genomic_DNA"/>
</dbReference>
<dbReference type="GO" id="GO:0004888">
    <property type="term" value="F:transmembrane signaling receptor activity"/>
    <property type="evidence" value="ECO:0007669"/>
    <property type="project" value="InterPro"/>
</dbReference>
<evidence type="ECO:0000256" key="1">
    <source>
        <dbReference type="ARBA" id="ARBA00004370"/>
    </source>
</evidence>
<dbReference type="FunFam" id="1.10.287.950:FF:000001">
    <property type="entry name" value="Methyl-accepting chemotaxis sensory transducer"/>
    <property type="match status" value="1"/>
</dbReference>
<sequence length="929" mass="99273">MTLLNSLNRKLVAAFLCLSLIPLLIYAGISIQRASDALESQAFNQLQSIRSIKQAQISDFFANRRADMNVLVDTVETLSDEAFKKLAAVQANKKSQLDEHISSMKAQLRITRDSPFIGEALDALNLAVIGSDDFINSGRWQRRADVYGPRVSKIVEANGWYDLYLIAPDGTILYSDAKESDMGMNIPNSELKDSGLGQVLEMAKKQGAKAITVSDFAPYAPAGGAPAAFMMATVTNLIDEVSGYVAFQVPLDSLNDVMLRRDGMGKSGESYLVGPDRLMRSDSFLSPKTHSVEASFANNTQVSTQAVEQALAGKPGAAIIRDYNDNPVLSSWDLVDVGSGVRWAIISEIDVAEAFSPVDSDGVDFYKKYIDKYGYYDLFLIDDSGYAFYTVTREADYQTNLVDGKYASSNLGSLVRQVMQSKDFGLVDFAPYAPSNDAPASFIARPIVDNNGHVVMTVALQVSLGAINAIMQQREGMGETSEAYLVGPDKRMRSDSFLDPTGHSVTASFAGTVEANGVDTEASRRALKGETGVDIVIDYNGNPVLSAYTPVQVGDTQWALMAEIDEAEALATVKQLMLLTTIMVAVAVAVIAALGVLLAKSISRPITELVDKTKQIAAGDLTTDIRVTQHDEVGVMQQAMADMVASLRSTVGTISDSASQQAAASEELAAITEQTGQNVVLQHQNTDQVASAINQMSATVREITQNTSLAADAANSAREQVAQGSDVVGETLRGIQALAETLEGSMGMVNELEQGTSNIASILDVIKGIADQTNLLALNAAIEAARAGEQGRGFAVVADEVRSLAQNTQSSASEIEQMISSLQTGALRSTEAMKRGTSQAEGLVEQAQQVTEALQGIRGSVDTIGDMSLQIASATEEQLSVAEEVSRNAEEISKLSQQTGQGTEQIASASEELAKLAVGLNHEVEQFKT</sequence>
<dbReference type="Pfam" id="PF00015">
    <property type="entry name" value="MCPsignal"/>
    <property type="match status" value="1"/>
</dbReference>
<dbReference type="InterPro" id="IPR004090">
    <property type="entry name" value="Chemotax_Me-accpt_rcpt"/>
</dbReference>
<dbReference type="CDD" id="cd06225">
    <property type="entry name" value="HAMP"/>
    <property type="match status" value="1"/>
</dbReference>